<feature type="domain" description="DUF4145" evidence="1">
    <location>
        <begin position="139"/>
        <end position="234"/>
    </location>
</feature>
<dbReference type="Pfam" id="PF13643">
    <property type="entry name" value="DUF4145"/>
    <property type="match status" value="1"/>
</dbReference>
<protein>
    <submittedName>
        <fullName evidence="2">Uncharacterized protein DUF4145</fullName>
    </submittedName>
</protein>
<dbReference type="RefSeq" id="WP_112113082.1">
    <property type="nucleotide sequence ID" value="NZ_QLSZ01000005.1"/>
</dbReference>
<keyword evidence="3" id="KW-1185">Reference proteome</keyword>
<evidence type="ECO:0000313" key="2">
    <source>
        <dbReference type="EMBL" id="RAR72602.1"/>
    </source>
</evidence>
<gene>
    <name evidence="2" type="ORF">CLV55_105172</name>
</gene>
<evidence type="ECO:0000259" key="1">
    <source>
        <dbReference type="Pfam" id="PF13643"/>
    </source>
</evidence>
<comment type="caution">
    <text evidence="2">The sequence shown here is derived from an EMBL/GenBank/DDBJ whole genome shotgun (WGS) entry which is preliminary data.</text>
</comment>
<dbReference type="InterPro" id="IPR025285">
    <property type="entry name" value="DUF4145"/>
</dbReference>
<accession>A0A328YKJ7</accession>
<proteinExistence type="predicted"/>
<sequence length="263" mass="30401">MKLLDEKEFKSYIEENFESIYKDVDDSTISQQIPGTCDSCSRDVFLKIYSETFNQAYYSDNGLPRFVNIFVECPNCRKKSFIFAVQFVDEKRIPHVTGGSSLVYKFSLYRLYRLPIQNENYINEDIPAKYDSLRKTATEASYCLTNSKFIASAILFRRAIQILAKSVLGAKGKTLFNQLEWLKSNQNLLAIDLTEIFHENAQIIKDIGNQGAHPDDDITLHDFTKEDANGLHDLFISIIHEIFVKPEKMKALQEELKKNRKLK</sequence>
<dbReference type="AlphaFoldDB" id="A0A328YKJ7"/>
<name>A0A328YKJ7_9FLAO</name>
<dbReference type="OrthoDB" id="9808624at2"/>
<dbReference type="EMBL" id="QLSZ01000005">
    <property type="protein sequence ID" value="RAR72602.1"/>
    <property type="molecule type" value="Genomic_DNA"/>
</dbReference>
<evidence type="ECO:0000313" key="3">
    <source>
        <dbReference type="Proteomes" id="UP000248840"/>
    </source>
</evidence>
<reference evidence="2 3" key="1">
    <citation type="submission" date="2018-06" db="EMBL/GenBank/DDBJ databases">
        <title>Genomic Encyclopedia of Archaeal and Bacterial Type Strains, Phase II (KMG-II): from individual species to whole genera.</title>
        <authorList>
            <person name="Goeker M."/>
        </authorList>
    </citation>
    <scope>NUCLEOTIDE SEQUENCE [LARGE SCALE GENOMIC DNA]</scope>
    <source>
        <strain evidence="2 3">DSM 25663</strain>
    </source>
</reference>
<dbReference type="Proteomes" id="UP000248840">
    <property type="component" value="Unassembled WGS sequence"/>
</dbReference>
<organism evidence="2 3">
    <name type="scientific">Flavobacterium aciduliphilum</name>
    <dbReference type="NCBI Taxonomy" id="1101402"/>
    <lineage>
        <taxon>Bacteria</taxon>
        <taxon>Pseudomonadati</taxon>
        <taxon>Bacteroidota</taxon>
        <taxon>Flavobacteriia</taxon>
        <taxon>Flavobacteriales</taxon>
        <taxon>Flavobacteriaceae</taxon>
        <taxon>Flavobacterium</taxon>
    </lineage>
</organism>